<dbReference type="InterPro" id="IPR003439">
    <property type="entry name" value="ABC_transporter-like_ATP-bd"/>
</dbReference>
<evidence type="ECO:0000256" key="3">
    <source>
        <dbReference type="ARBA" id="ARBA00022840"/>
    </source>
</evidence>
<evidence type="ECO:0000313" key="6">
    <source>
        <dbReference type="Proteomes" id="UP000027661"/>
    </source>
</evidence>
<keyword evidence="3" id="KW-0067">ATP-binding</keyword>
<organism evidence="5 6">
    <name type="scientific">Phocaeicola vulgatus str. 3975 RP4</name>
    <dbReference type="NCBI Taxonomy" id="1339352"/>
    <lineage>
        <taxon>Bacteria</taxon>
        <taxon>Pseudomonadati</taxon>
        <taxon>Bacteroidota</taxon>
        <taxon>Bacteroidia</taxon>
        <taxon>Bacteroidales</taxon>
        <taxon>Bacteroidaceae</taxon>
        <taxon>Phocaeicola</taxon>
    </lineage>
</organism>
<dbReference type="Proteomes" id="UP000027661">
    <property type="component" value="Unassembled WGS sequence"/>
</dbReference>
<accession>A0A069SM35</accession>
<dbReference type="Pfam" id="PF00005">
    <property type="entry name" value="ABC_tran"/>
    <property type="match status" value="1"/>
</dbReference>
<evidence type="ECO:0000313" key="5">
    <source>
        <dbReference type="EMBL" id="KDS56106.1"/>
    </source>
</evidence>
<dbReference type="GO" id="GO:0022857">
    <property type="term" value="F:transmembrane transporter activity"/>
    <property type="evidence" value="ECO:0007669"/>
    <property type="project" value="TreeGrafter"/>
</dbReference>
<dbReference type="AlphaFoldDB" id="A0A069SM35"/>
<evidence type="ECO:0000259" key="4">
    <source>
        <dbReference type="PROSITE" id="PS50893"/>
    </source>
</evidence>
<proteinExistence type="inferred from homology"/>
<evidence type="ECO:0000256" key="1">
    <source>
        <dbReference type="ARBA" id="ARBA00005417"/>
    </source>
</evidence>
<dbReference type="InterPro" id="IPR027417">
    <property type="entry name" value="P-loop_NTPase"/>
</dbReference>
<comment type="similarity">
    <text evidence="1">Belongs to the ABC transporter superfamily.</text>
</comment>
<comment type="caution">
    <text evidence="5">The sequence shown here is derived from an EMBL/GenBank/DDBJ whole genome shotgun (WGS) entry which is preliminary data.</text>
</comment>
<protein>
    <submittedName>
        <fullName evidence="5">ABC transporter family protein</fullName>
    </submittedName>
</protein>
<dbReference type="GO" id="GO:0005886">
    <property type="term" value="C:plasma membrane"/>
    <property type="evidence" value="ECO:0007669"/>
    <property type="project" value="TreeGrafter"/>
</dbReference>
<dbReference type="RefSeq" id="WP_032944782.1">
    <property type="nucleotide sequence ID" value="NZ_JNHM01000010.1"/>
</dbReference>
<dbReference type="PANTHER" id="PTHR24220:SF689">
    <property type="entry name" value="LIPOPROTEIN-RELEASING SYSTEM ATP-BINDING PROTEIN LOLD"/>
    <property type="match status" value="1"/>
</dbReference>
<dbReference type="GO" id="GO:0005524">
    <property type="term" value="F:ATP binding"/>
    <property type="evidence" value="ECO:0007669"/>
    <property type="project" value="UniProtKB-KW"/>
</dbReference>
<dbReference type="PANTHER" id="PTHR24220">
    <property type="entry name" value="IMPORT ATP-BINDING PROTEIN"/>
    <property type="match status" value="1"/>
</dbReference>
<feature type="domain" description="ABC transporter" evidence="4">
    <location>
        <begin position="4"/>
        <end position="214"/>
    </location>
</feature>
<dbReference type="EMBL" id="JNHM01000010">
    <property type="protein sequence ID" value="KDS56106.1"/>
    <property type="molecule type" value="Genomic_DNA"/>
</dbReference>
<dbReference type="PROSITE" id="PS50893">
    <property type="entry name" value="ABC_TRANSPORTER_2"/>
    <property type="match status" value="1"/>
</dbReference>
<dbReference type="PROSITE" id="PS00211">
    <property type="entry name" value="ABC_TRANSPORTER_1"/>
    <property type="match status" value="1"/>
</dbReference>
<dbReference type="GO" id="GO:0016887">
    <property type="term" value="F:ATP hydrolysis activity"/>
    <property type="evidence" value="ECO:0007669"/>
    <property type="project" value="InterPro"/>
</dbReference>
<dbReference type="InterPro" id="IPR017871">
    <property type="entry name" value="ABC_transporter-like_CS"/>
</dbReference>
<name>A0A069SM35_PHOVU</name>
<reference evidence="5 6" key="1">
    <citation type="submission" date="2014-04" db="EMBL/GenBank/DDBJ databases">
        <authorList>
            <person name="Sears C."/>
            <person name="Carroll K."/>
            <person name="Sack B.R."/>
            <person name="Qadri F."/>
            <person name="Myers L.L."/>
            <person name="Chung G.-T."/>
            <person name="Escheverria P."/>
            <person name="Fraser C.M."/>
            <person name="Sadzewicz L."/>
            <person name="Shefchek K.A."/>
            <person name="Tallon L."/>
            <person name="Das S.P."/>
            <person name="Daugherty S."/>
            <person name="Mongodin E.F."/>
        </authorList>
    </citation>
    <scope>NUCLEOTIDE SEQUENCE [LARGE SCALE GENOMIC DNA]</scope>
    <source>
        <strain evidence="5 6">3975 RP4</strain>
    </source>
</reference>
<dbReference type="Gene3D" id="3.40.50.300">
    <property type="entry name" value="P-loop containing nucleotide triphosphate hydrolases"/>
    <property type="match status" value="1"/>
</dbReference>
<keyword evidence="2" id="KW-0547">Nucleotide-binding</keyword>
<gene>
    <name evidence="5" type="ORF">M099_0604</name>
</gene>
<dbReference type="InterPro" id="IPR015854">
    <property type="entry name" value="ABC_transpr_LolD-like"/>
</dbReference>
<evidence type="ECO:0000256" key="2">
    <source>
        <dbReference type="ARBA" id="ARBA00022741"/>
    </source>
</evidence>
<sequence length="214" mass="24434">MNTIELQQPLPAVFAGRDSIISDVWHQSLTLKRGEAYLVEAASGTGKSSLCSYVYGYRNDYQGIICFDGKNIRTLSVRDWVEIRKCSISMLFQELRLFTELTAWENVQLKNSLTGFKSKKEIKAWFEQFGIADKWDTPIAKMSFGQQQRVALVRALCQPFDFIFLDEPISHLDEENGRIMSRILVEEADRQGAGIIVTSIGKHLELNYTKTLKL</sequence>
<dbReference type="PATRIC" id="fig|1339352.3.peg.580"/>
<dbReference type="SUPFAM" id="SSF52540">
    <property type="entry name" value="P-loop containing nucleoside triphosphate hydrolases"/>
    <property type="match status" value="1"/>
</dbReference>